<dbReference type="PANTHER" id="PTHR11926">
    <property type="entry name" value="GLUCOSYL/GLUCURONOSYL TRANSFERASES"/>
    <property type="match status" value="1"/>
</dbReference>
<keyword evidence="2" id="KW-0808">Transferase</keyword>
<proteinExistence type="inferred from homology"/>
<sequence>MALETPIHILLVSYPAQGHVNPMLRLGKHLAAKGCFVTFSTAATIGKLMHAINETSQTSFGEGFLSFDFLDDGLGEACLGRLSVYSPQLERVGKELISQMVTKYAKEKRPVSCIIYDYFLSWVNHAAIEHAIPCAAFWIPSAATFTACHHYFKKLSPFPTHSNPYINLQLPDIVLKYNEIPDFLHPFGLIPFVKTLTIKQFENLSNTFCVLMDTFEELEQTHLNYLSQFYLVRPVGPLFKNPLELTNNNNIRGDFFKSDDCIEWLNSRSHGSVVYISFGTIVPLSVEQIGEFAHGLLESEVSFLWVLKPHEREEAVKGNVMPERFFERTSERGKVVQWCPQEEVLVHPSVTCFLSHCGWNSTMEALACGVPVLTFAQWGDLVTNAKFLVDVYGVGIRVLHNEFKSKVVVTRDDMKRVFVEAMVGEKAKELKKNALKWKSAAEAARVKGGSSDRNLDAFVEDVKKLIIMKSSSQ</sequence>
<accession>A0AAN9RXU5</accession>
<name>A0AAN9RXU5_PSOTE</name>
<evidence type="ECO:0000313" key="3">
    <source>
        <dbReference type="EMBL" id="KAK7385251.1"/>
    </source>
</evidence>
<evidence type="ECO:0008006" key="5">
    <source>
        <dbReference type="Google" id="ProtNLM"/>
    </source>
</evidence>
<gene>
    <name evidence="3" type="ORF">VNO78_30965</name>
</gene>
<dbReference type="CDD" id="cd03784">
    <property type="entry name" value="GT1_Gtf-like"/>
    <property type="match status" value="1"/>
</dbReference>
<dbReference type="Gene3D" id="3.40.50.2000">
    <property type="entry name" value="Glycogen Phosphorylase B"/>
    <property type="match status" value="2"/>
</dbReference>
<dbReference type="Pfam" id="PF00201">
    <property type="entry name" value="UDPGT"/>
    <property type="match status" value="1"/>
</dbReference>
<protein>
    <recommendedName>
        <fullName evidence="5">Glycosyltransferase</fullName>
    </recommendedName>
</protein>
<dbReference type="PANTHER" id="PTHR11926:SF1541">
    <property type="entry name" value="GLYCOSYLTRANSFERASE"/>
    <property type="match status" value="1"/>
</dbReference>
<reference evidence="3 4" key="1">
    <citation type="submission" date="2024-01" db="EMBL/GenBank/DDBJ databases">
        <title>The genomes of 5 underutilized Papilionoideae crops provide insights into root nodulation and disease resistanc.</title>
        <authorList>
            <person name="Jiang F."/>
        </authorList>
    </citation>
    <scope>NUCLEOTIDE SEQUENCE [LARGE SCALE GENOMIC DNA]</scope>
    <source>
        <strain evidence="3">DUOXIRENSHENG_FW03</strain>
        <tissue evidence="3">Leaves</tissue>
    </source>
</reference>
<dbReference type="SUPFAM" id="SSF53756">
    <property type="entry name" value="UDP-Glycosyltransferase/glycogen phosphorylase"/>
    <property type="match status" value="1"/>
</dbReference>
<evidence type="ECO:0000313" key="4">
    <source>
        <dbReference type="Proteomes" id="UP001386955"/>
    </source>
</evidence>
<dbReference type="GO" id="GO:0080043">
    <property type="term" value="F:quercetin 3-O-glucosyltransferase activity"/>
    <property type="evidence" value="ECO:0007669"/>
    <property type="project" value="TreeGrafter"/>
</dbReference>
<dbReference type="InterPro" id="IPR002213">
    <property type="entry name" value="UDP_glucos_trans"/>
</dbReference>
<comment type="similarity">
    <text evidence="1">Belongs to the UDP-glycosyltransferase family.</text>
</comment>
<dbReference type="GO" id="GO:0080044">
    <property type="term" value="F:quercetin 7-O-glucosyltransferase activity"/>
    <property type="evidence" value="ECO:0007669"/>
    <property type="project" value="TreeGrafter"/>
</dbReference>
<organism evidence="3 4">
    <name type="scientific">Psophocarpus tetragonolobus</name>
    <name type="common">Winged bean</name>
    <name type="synonym">Dolichos tetragonolobus</name>
    <dbReference type="NCBI Taxonomy" id="3891"/>
    <lineage>
        <taxon>Eukaryota</taxon>
        <taxon>Viridiplantae</taxon>
        <taxon>Streptophyta</taxon>
        <taxon>Embryophyta</taxon>
        <taxon>Tracheophyta</taxon>
        <taxon>Spermatophyta</taxon>
        <taxon>Magnoliopsida</taxon>
        <taxon>eudicotyledons</taxon>
        <taxon>Gunneridae</taxon>
        <taxon>Pentapetalae</taxon>
        <taxon>rosids</taxon>
        <taxon>fabids</taxon>
        <taxon>Fabales</taxon>
        <taxon>Fabaceae</taxon>
        <taxon>Papilionoideae</taxon>
        <taxon>50 kb inversion clade</taxon>
        <taxon>NPAAA clade</taxon>
        <taxon>indigoferoid/millettioid clade</taxon>
        <taxon>Phaseoleae</taxon>
        <taxon>Psophocarpus</taxon>
    </lineage>
</organism>
<comment type="caution">
    <text evidence="3">The sequence shown here is derived from an EMBL/GenBank/DDBJ whole genome shotgun (WGS) entry which is preliminary data.</text>
</comment>
<dbReference type="FunFam" id="3.40.50.2000:FF:000060">
    <property type="entry name" value="Glycosyltransferase"/>
    <property type="match status" value="1"/>
</dbReference>
<keyword evidence="4" id="KW-1185">Reference proteome</keyword>
<dbReference type="EMBL" id="JAYMYS010000008">
    <property type="protein sequence ID" value="KAK7385251.1"/>
    <property type="molecule type" value="Genomic_DNA"/>
</dbReference>
<evidence type="ECO:0000256" key="2">
    <source>
        <dbReference type="ARBA" id="ARBA00022679"/>
    </source>
</evidence>
<evidence type="ECO:0000256" key="1">
    <source>
        <dbReference type="ARBA" id="ARBA00009995"/>
    </source>
</evidence>
<dbReference type="Proteomes" id="UP001386955">
    <property type="component" value="Unassembled WGS sequence"/>
</dbReference>
<dbReference type="AlphaFoldDB" id="A0AAN9RXU5"/>